<name>A0ABU6RPX0_9FABA</name>
<dbReference type="PROSITE" id="PS50896">
    <property type="entry name" value="LISH"/>
    <property type="match status" value="1"/>
</dbReference>
<dbReference type="InterPro" id="IPR006594">
    <property type="entry name" value="LisH"/>
</dbReference>
<feature type="region of interest" description="Disordered" evidence="1">
    <location>
        <begin position="15"/>
        <end position="44"/>
    </location>
</feature>
<dbReference type="InterPro" id="IPR006595">
    <property type="entry name" value="CTLH_C"/>
</dbReference>
<reference evidence="3 4" key="1">
    <citation type="journal article" date="2023" name="Plants (Basel)">
        <title>Bridging the Gap: Combining Genomics and Transcriptomics Approaches to Understand Stylosanthes scabra, an Orphan Legume from the Brazilian Caatinga.</title>
        <authorList>
            <person name="Ferreira-Neto J.R.C."/>
            <person name="da Silva M.D."/>
            <person name="Binneck E."/>
            <person name="de Melo N.F."/>
            <person name="da Silva R.H."/>
            <person name="de Melo A.L.T.M."/>
            <person name="Pandolfi V."/>
            <person name="Bustamante F.O."/>
            <person name="Brasileiro-Vidal A.C."/>
            <person name="Benko-Iseppon A.M."/>
        </authorList>
    </citation>
    <scope>NUCLEOTIDE SEQUENCE [LARGE SCALE GENOMIC DNA]</scope>
    <source>
        <tissue evidence="3">Leaves</tissue>
    </source>
</reference>
<dbReference type="Proteomes" id="UP001341840">
    <property type="component" value="Unassembled WGS sequence"/>
</dbReference>
<sequence>MDAVVAGNSVSVAGVAKEREIEAEREDRREKDAMGRGSEEGFTAAATPSGYRFSAAIPLSLLMVELTLMENPRWSSTDYEEGEGRPELREREREYIVGVLSTPSLTETADDALFYVCLHDSEETQKDSSNFHAEWEKKLNDVKIRKEDMNKLIMNFLVTKGYVVAAEKFQMESGTELDIDLATISDRMAVKKAVQSGNVEDAIKKVNDLNPE</sequence>
<gene>
    <name evidence="3" type="ORF">PIB30_073205</name>
</gene>
<feature type="non-terminal residue" evidence="3">
    <location>
        <position position="212"/>
    </location>
</feature>
<dbReference type="EMBL" id="JASCZI010031091">
    <property type="protein sequence ID" value="MED6125914.1"/>
    <property type="molecule type" value="Genomic_DNA"/>
</dbReference>
<evidence type="ECO:0000259" key="2">
    <source>
        <dbReference type="PROSITE" id="PS50897"/>
    </source>
</evidence>
<feature type="compositionally biased region" description="Basic and acidic residues" evidence="1">
    <location>
        <begin position="16"/>
        <end position="39"/>
    </location>
</feature>
<organism evidence="3 4">
    <name type="scientific">Stylosanthes scabra</name>
    <dbReference type="NCBI Taxonomy" id="79078"/>
    <lineage>
        <taxon>Eukaryota</taxon>
        <taxon>Viridiplantae</taxon>
        <taxon>Streptophyta</taxon>
        <taxon>Embryophyta</taxon>
        <taxon>Tracheophyta</taxon>
        <taxon>Spermatophyta</taxon>
        <taxon>Magnoliopsida</taxon>
        <taxon>eudicotyledons</taxon>
        <taxon>Gunneridae</taxon>
        <taxon>Pentapetalae</taxon>
        <taxon>rosids</taxon>
        <taxon>fabids</taxon>
        <taxon>Fabales</taxon>
        <taxon>Fabaceae</taxon>
        <taxon>Papilionoideae</taxon>
        <taxon>50 kb inversion clade</taxon>
        <taxon>dalbergioids sensu lato</taxon>
        <taxon>Dalbergieae</taxon>
        <taxon>Pterocarpus clade</taxon>
        <taxon>Stylosanthes</taxon>
    </lineage>
</organism>
<protein>
    <recommendedName>
        <fullName evidence="2">CTLH domain-containing protein</fullName>
    </recommendedName>
</protein>
<keyword evidence="4" id="KW-1185">Reference proteome</keyword>
<evidence type="ECO:0000313" key="4">
    <source>
        <dbReference type="Proteomes" id="UP001341840"/>
    </source>
</evidence>
<proteinExistence type="predicted"/>
<dbReference type="SMART" id="SM00667">
    <property type="entry name" value="LisH"/>
    <property type="match status" value="1"/>
</dbReference>
<evidence type="ECO:0000313" key="3">
    <source>
        <dbReference type="EMBL" id="MED6125914.1"/>
    </source>
</evidence>
<evidence type="ECO:0000256" key="1">
    <source>
        <dbReference type="SAM" id="MobiDB-lite"/>
    </source>
</evidence>
<dbReference type="Pfam" id="PF08513">
    <property type="entry name" value="LisH"/>
    <property type="match status" value="1"/>
</dbReference>
<accession>A0ABU6RPX0</accession>
<feature type="domain" description="CTLH" evidence="2">
    <location>
        <begin position="183"/>
        <end position="212"/>
    </location>
</feature>
<comment type="caution">
    <text evidence="3">The sequence shown here is derived from an EMBL/GenBank/DDBJ whole genome shotgun (WGS) entry which is preliminary data.</text>
</comment>
<dbReference type="PROSITE" id="PS50897">
    <property type="entry name" value="CTLH"/>
    <property type="match status" value="1"/>
</dbReference>